<feature type="signal peptide" evidence="1">
    <location>
        <begin position="1"/>
        <end position="15"/>
    </location>
</feature>
<name>A0AAD6TKR0_9AGAR</name>
<dbReference type="AlphaFoldDB" id="A0AAD6TKR0"/>
<accession>A0AAD6TKR0</accession>
<evidence type="ECO:0000313" key="2">
    <source>
        <dbReference type="EMBL" id="KAJ7046008.1"/>
    </source>
</evidence>
<evidence type="ECO:0000313" key="3">
    <source>
        <dbReference type="Proteomes" id="UP001218188"/>
    </source>
</evidence>
<keyword evidence="3" id="KW-1185">Reference proteome</keyword>
<gene>
    <name evidence="2" type="ORF">C8F04DRAFT_1172980</name>
</gene>
<comment type="caution">
    <text evidence="2">The sequence shown here is derived from an EMBL/GenBank/DDBJ whole genome shotgun (WGS) entry which is preliminary data.</text>
</comment>
<proteinExistence type="predicted"/>
<evidence type="ECO:0000256" key="1">
    <source>
        <dbReference type="SAM" id="SignalP"/>
    </source>
</evidence>
<feature type="chain" id="PRO_5042018924" evidence="1">
    <location>
        <begin position="16"/>
        <end position="228"/>
    </location>
</feature>
<dbReference type="Proteomes" id="UP001218188">
    <property type="component" value="Unassembled WGS sequence"/>
</dbReference>
<sequence>MTWGGAGAGPSAVLGRAVLALTARKWVFTANSEILSATSGHSVAIDQQSAWSLSLTVSPPRVRVSAAARIGAYGPRVGPVSTCAQHQALSPFRLPYFSFQSYSHPAGARPPTCLRCSGLRVGVDLLWPALCTGQLTLTCVCGLRCKCDRVHGRGGCPPRKSDVAHRGGGVDGGGAWTVGFENIRGAAVGGREESAEGGGGVAREPVGVSGFSHHIASLSSKICVVKQA</sequence>
<reference evidence="2" key="1">
    <citation type="submission" date="2023-03" db="EMBL/GenBank/DDBJ databases">
        <title>Massive genome expansion in bonnet fungi (Mycena s.s.) driven by repeated elements and novel gene families across ecological guilds.</title>
        <authorList>
            <consortium name="Lawrence Berkeley National Laboratory"/>
            <person name="Harder C.B."/>
            <person name="Miyauchi S."/>
            <person name="Viragh M."/>
            <person name="Kuo A."/>
            <person name="Thoen E."/>
            <person name="Andreopoulos B."/>
            <person name="Lu D."/>
            <person name="Skrede I."/>
            <person name="Drula E."/>
            <person name="Henrissat B."/>
            <person name="Morin E."/>
            <person name="Kohler A."/>
            <person name="Barry K."/>
            <person name="LaButti K."/>
            <person name="Morin E."/>
            <person name="Salamov A."/>
            <person name="Lipzen A."/>
            <person name="Mereny Z."/>
            <person name="Hegedus B."/>
            <person name="Baldrian P."/>
            <person name="Stursova M."/>
            <person name="Weitz H."/>
            <person name="Taylor A."/>
            <person name="Grigoriev I.V."/>
            <person name="Nagy L.G."/>
            <person name="Martin F."/>
            <person name="Kauserud H."/>
        </authorList>
    </citation>
    <scope>NUCLEOTIDE SEQUENCE</scope>
    <source>
        <strain evidence="2">CBHHK200</strain>
    </source>
</reference>
<organism evidence="2 3">
    <name type="scientific">Mycena alexandri</name>
    <dbReference type="NCBI Taxonomy" id="1745969"/>
    <lineage>
        <taxon>Eukaryota</taxon>
        <taxon>Fungi</taxon>
        <taxon>Dikarya</taxon>
        <taxon>Basidiomycota</taxon>
        <taxon>Agaricomycotina</taxon>
        <taxon>Agaricomycetes</taxon>
        <taxon>Agaricomycetidae</taxon>
        <taxon>Agaricales</taxon>
        <taxon>Marasmiineae</taxon>
        <taxon>Mycenaceae</taxon>
        <taxon>Mycena</taxon>
    </lineage>
</organism>
<protein>
    <submittedName>
        <fullName evidence="2">Uncharacterized protein</fullName>
    </submittedName>
</protein>
<keyword evidence="1" id="KW-0732">Signal</keyword>
<dbReference type="EMBL" id="JARJCM010000003">
    <property type="protein sequence ID" value="KAJ7046008.1"/>
    <property type="molecule type" value="Genomic_DNA"/>
</dbReference>